<evidence type="ECO:0000313" key="3">
    <source>
        <dbReference type="Proteomes" id="UP000663823"/>
    </source>
</evidence>
<dbReference type="PANTHER" id="PTHR42923">
    <property type="entry name" value="PROTOPORPHYRINOGEN OXIDASE"/>
    <property type="match status" value="1"/>
</dbReference>
<dbReference type="AlphaFoldDB" id="A0A820HRM8"/>
<protein>
    <submittedName>
        <fullName evidence="2">Uncharacterized protein</fullName>
    </submittedName>
</protein>
<feature type="transmembrane region" description="Helical" evidence="1">
    <location>
        <begin position="28"/>
        <end position="45"/>
    </location>
</feature>
<dbReference type="PANTHER" id="PTHR42923:SF17">
    <property type="entry name" value="AMINE OXIDASE DOMAIN-CONTAINING PROTEIN"/>
    <property type="match status" value="1"/>
</dbReference>
<dbReference type="InterPro" id="IPR036188">
    <property type="entry name" value="FAD/NAD-bd_sf"/>
</dbReference>
<keyword evidence="1" id="KW-0812">Transmembrane</keyword>
<dbReference type="SUPFAM" id="SSF51905">
    <property type="entry name" value="FAD/NAD(P)-binding domain"/>
    <property type="match status" value="1"/>
</dbReference>
<keyword evidence="1" id="KW-0472">Membrane</keyword>
<dbReference type="EMBL" id="CAJOAX010045937">
    <property type="protein sequence ID" value="CAF4297413.1"/>
    <property type="molecule type" value="Genomic_DNA"/>
</dbReference>
<dbReference type="InterPro" id="IPR050464">
    <property type="entry name" value="Zeta_carotene_desat/Oxidored"/>
</dbReference>
<feature type="non-terminal residue" evidence="2">
    <location>
        <position position="160"/>
    </location>
</feature>
<feature type="non-terminal residue" evidence="2">
    <location>
        <position position="1"/>
    </location>
</feature>
<dbReference type="PRINTS" id="PR00419">
    <property type="entry name" value="ADXRDTASE"/>
</dbReference>
<dbReference type="Proteomes" id="UP000663823">
    <property type="component" value="Unassembled WGS sequence"/>
</dbReference>
<keyword evidence="1" id="KW-1133">Transmembrane helix</keyword>
<dbReference type="GO" id="GO:0016491">
    <property type="term" value="F:oxidoreductase activity"/>
    <property type="evidence" value="ECO:0007669"/>
    <property type="project" value="TreeGrafter"/>
</dbReference>
<dbReference type="Gene3D" id="1.10.405.20">
    <property type="match status" value="1"/>
</dbReference>
<comment type="caution">
    <text evidence="2">The sequence shown here is derived from an EMBL/GenBank/DDBJ whole genome shotgun (WGS) entry which is preliminary data.</text>
</comment>
<dbReference type="Pfam" id="PF13450">
    <property type="entry name" value="NAD_binding_8"/>
    <property type="match status" value="1"/>
</dbReference>
<sequence>LAIYTYIKSRLFGNKKRLPPLYNRDSKIAIVGGGIGGVGAAYALLRSGYTNVTIYEKRDELGGNAKTHVWQINNKNITTGLSVLAWPEIFRNYMRLLNELNIKTTIVELPFFIDNKEENTIFAHGKQYVNAQKHNNDLKRWIHMINIIKYISKFFHVYYL</sequence>
<dbReference type="Gene3D" id="3.50.50.60">
    <property type="entry name" value="FAD/NAD(P)-binding domain"/>
    <property type="match status" value="1"/>
</dbReference>
<evidence type="ECO:0000313" key="2">
    <source>
        <dbReference type="EMBL" id="CAF4297413.1"/>
    </source>
</evidence>
<name>A0A820HRM8_9BILA</name>
<organism evidence="2 3">
    <name type="scientific">Rotaria sordida</name>
    <dbReference type="NCBI Taxonomy" id="392033"/>
    <lineage>
        <taxon>Eukaryota</taxon>
        <taxon>Metazoa</taxon>
        <taxon>Spiralia</taxon>
        <taxon>Gnathifera</taxon>
        <taxon>Rotifera</taxon>
        <taxon>Eurotatoria</taxon>
        <taxon>Bdelloidea</taxon>
        <taxon>Philodinida</taxon>
        <taxon>Philodinidae</taxon>
        <taxon>Rotaria</taxon>
    </lineage>
</organism>
<accession>A0A820HRM8</accession>
<gene>
    <name evidence="2" type="ORF">OTI717_LOCUS41940</name>
</gene>
<proteinExistence type="predicted"/>
<evidence type="ECO:0000256" key="1">
    <source>
        <dbReference type="SAM" id="Phobius"/>
    </source>
</evidence>
<reference evidence="2" key="1">
    <citation type="submission" date="2021-02" db="EMBL/GenBank/DDBJ databases">
        <authorList>
            <person name="Nowell W R."/>
        </authorList>
    </citation>
    <scope>NUCLEOTIDE SEQUENCE</scope>
</reference>